<evidence type="ECO:0000313" key="2">
    <source>
        <dbReference type="Proteomes" id="UP001046870"/>
    </source>
</evidence>
<evidence type="ECO:0000313" key="1">
    <source>
        <dbReference type="EMBL" id="KAG7465671.1"/>
    </source>
</evidence>
<name>A0A9D3PPS5_MEGAT</name>
<comment type="caution">
    <text evidence="1">The sequence shown here is derived from an EMBL/GenBank/DDBJ whole genome shotgun (WGS) entry which is preliminary data.</text>
</comment>
<gene>
    <name evidence="1" type="ORF">MATL_G00156050</name>
</gene>
<keyword evidence="2" id="KW-1185">Reference proteome</keyword>
<dbReference type="Proteomes" id="UP001046870">
    <property type="component" value="Chromosome 13"/>
</dbReference>
<dbReference type="EMBL" id="JAFDVH010000013">
    <property type="protein sequence ID" value="KAG7465671.1"/>
    <property type="molecule type" value="Genomic_DNA"/>
</dbReference>
<accession>A0A9D3PPS5</accession>
<organism evidence="1 2">
    <name type="scientific">Megalops atlanticus</name>
    <name type="common">Tarpon</name>
    <name type="synonym">Clupea gigantea</name>
    <dbReference type="NCBI Taxonomy" id="7932"/>
    <lineage>
        <taxon>Eukaryota</taxon>
        <taxon>Metazoa</taxon>
        <taxon>Chordata</taxon>
        <taxon>Craniata</taxon>
        <taxon>Vertebrata</taxon>
        <taxon>Euteleostomi</taxon>
        <taxon>Actinopterygii</taxon>
        <taxon>Neopterygii</taxon>
        <taxon>Teleostei</taxon>
        <taxon>Elopiformes</taxon>
        <taxon>Megalopidae</taxon>
        <taxon>Megalops</taxon>
    </lineage>
</organism>
<sequence>MSLFLLRRGKIGDLFPPSLTAELKSSLGVHYLTVRMKQTCQLPLPLESSGPFSSPSYCWLGLWFYF</sequence>
<proteinExistence type="predicted"/>
<reference evidence="1" key="1">
    <citation type="submission" date="2021-01" db="EMBL/GenBank/DDBJ databases">
        <authorList>
            <person name="Zahm M."/>
            <person name="Roques C."/>
            <person name="Cabau C."/>
            <person name="Klopp C."/>
            <person name="Donnadieu C."/>
            <person name="Jouanno E."/>
            <person name="Lampietro C."/>
            <person name="Louis A."/>
            <person name="Herpin A."/>
            <person name="Echchiki A."/>
            <person name="Berthelot C."/>
            <person name="Parey E."/>
            <person name="Roest-Crollius H."/>
            <person name="Braasch I."/>
            <person name="Postlethwait J."/>
            <person name="Bobe J."/>
            <person name="Montfort J."/>
            <person name="Bouchez O."/>
            <person name="Begum T."/>
            <person name="Mejri S."/>
            <person name="Adams A."/>
            <person name="Chen W.-J."/>
            <person name="Guiguen Y."/>
        </authorList>
    </citation>
    <scope>NUCLEOTIDE SEQUENCE</scope>
    <source>
        <strain evidence="1">YG-15Mar2019-1</strain>
        <tissue evidence="1">Brain</tissue>
    </source>
</reference>
<protein>
    <submittedName>
        <fullName evidence="1">Uncharacterized protein</fullName>
    </submittedName>
</protein>
<dbReference type="AlphaFoldDB" id="A0A9D3PPS5"/>